<dbReference type="EMBL" id="CM042881">
    <property type="protein sequence ID" value="KAI4385021.1"/>
    <property type="molecule type" value="Genomic_DNA"/>
</dbReference>
<reference evidence="2" key="1">
    <citation type="journal article" date="2023" name="Front. Plant Sci.">
        <title>Chromosomal-level genome assembly of Melastoma candidum provides insights into trichome evolution.</title>
        <authorList>
            <person name="Zhong Y."/>
            <person name="Wu W."/>
            <person name="Sun C."/>
            <person name="Zou P."/>
            <person name="Liu Y."/>
            <person name="Dai S."/>
            <person name="Zhou R."/>
        </authorList>
    </citation>
    <scope>NUCLEOTIDE SEQUENCE [LARGE SCALE GENOMIC DNA]</scope>
</reference>
<name>A0ACB9S0Q1_9MYRT</name>
<dbReference type="Proteomes" id="UP001057402">
    <property type="component" value="Chromosome 2"/>
</dbReference>
<proteinExistence type="predicted"/>
<gene>
    <name evidence="1" type="ORF">MLD38_003094</name>
</gene>
<organism evidence="1 2">
    <name type="scientific">Melastoma candidum</name>
    <dbReference type="NCBI Taxonomy" id="119954"/>
    <lineage>
        <taxon>Eukaryota</taxon>
        <taxon>Viridiplantae</taxon>
        <taxon>Streptophyta</taxon>
        <taxon>Embryophyta</taxon>
        <taxon>Tracheophyta</taxon>
        <taxon>Spermatophyta</taxon>
        <taxon>Magnoliopsida</taxon>
        <taxon>eudicotyledons</taxon>
        <taxon>Gunneridae</taxon>
        <taxon>Pentapetalae</taxon>
        <taxon>rosids</taxon>
        <taxon>malvids</taxon>
        <taxon>Myrtales</taxon>
        <taxon>Melastomataceae</taxon>
        <taxon>Melastomatoideae</taxon>
        <taxon>Melastomateae</taxon>
        <taxon>Melastoma</taxon>
    </lineage>
</organism>
<evidence type="ECO:0000313" key="1">
    <source>
        <dbReference type="EMBL" id="KAI4385021.1"/>
    </source>
</evidence>
<evidence type="ECO:0000313" key="2">
    <source>
        <dbReference type="Proteomes" id="UP001057402"/>
    </source>
</evidence>
<sequence length="286" mass="31814">MGEQSTSIQATNIHTTEHPHLLNLIHHLLPLLKFIILLGFFGVLPKLWEMALERSYQDLVAPEGCGMMTKSCLKNWESVVAADPHVEDEEPSGGGFDCNICLDTVQDPVVTLCGHLYCWPCIYRWLQVQGTSPEPDAPTQPQCPVCKAEVSQETLVPLYGRGGSTKSSKSKARNLDIVVPRRPFSTTCRVDSPRSIGSRRSLHDHPPLSQQHPIYDDSHLEIPPTVGMIGVLARAFGGSPCIHRNSYNLVGMSSPRVRRHLMETDKSLGRISFFLLCCFVLCLLLF</sequence>
<protein>
    <submittedName>
        <fullName evidence="1">Uncharacterized protein</fullName>
    </submittedName>
</protein>
<accession>A0ACB9S0Q1</accession>
<comment type="caution">
    <text evidence="1">The sequence shown here is derived from an EMBL/GenBank/DDBJ whole genome shotgun (WGS) entry which is preliminary data.</text>
</comment>
<keyword evidence="2" id="KW-1185">Reference proteome</keyword>